<dbReference type="InterPro" id="IPR052158">
    <property type="entry name" value="INH-QAR"/>
</dbReference>
<evidence type="ECO:0000313" key="4">
    <source>
        <dbReference type="EMBL" id="QJR10947.1"/>
    </source>
</evidence>
<dbReference type="InterPro" id="IPR009057">
    <property type="entry name" value="Homeodomain-like_sf"/>
</dbReference>
<gene>
    <name evidence="4" type="primary">cdhR_3</name>
    <name evidence="4" type="ORF">DSM104443_02017</name>
</gene>
<dbReference type="InterPro" id="IPR002818">
    <property type="entry name" value="DJ-1/PfpI"/>
</dbReference>
<dbReference type="SMART" id="SM00342">
    <property type="entry name" value="HTH_ARAC"/>
    <property type="match status" value="1"/>
</dbReference>
<dbReference type="KEGG" id="uru:DSM104443_02017"/>
<dbReference type="SUPFAM" id="SSF52317">
    <property type="entry name" value="Class I glutamine amidotransferase-like"/>
    <property type="match status" value="1"/>
</dbReference>
<dbReference type="InterPro" id="IPR029062">
    <property type="entry name" value="Class_I_gatase-like"/>
</dbReference>
<dbReference type="GO" id="GO:0003700">
    <property type="term" value="F:DNA-binding transcription factor activity"/>
    <property type="evidence" value="ECO:0007669"/>
    <property type="project" value="InterPro"/>
</dbReference>
<dbReference type="Gene3D" id="1.10.10.60">
    <property type="entry name" value="Homeodomain-like"/>
    <property type="match status" value="1"/>
</dbReference>
<dbReference type="InterPro" id="IPR018060">
    <property type="entry name" value="HTH_AraC"/>
</dbReference>
<dbReference type="EMBL" id="CP053069">
    <property type="protein sequence ID" value="QJR10947.1"/>
    <property type="molecule type" value="Genomic_DNA"/>
</dbReference>
<evidence type="ECO:0000313" key="5">
    <source>
        <dbReference type="Proteomes" id="UP000501534"/>
    </source>
</evidence>
<evidence type="ECO:0000259" key="3">
    <source>
        <dbReference type="PROSITE" id="PS01124"/>
    </source>
</evidence>
<name>A0A6M4GZI1_9PROT</name>
<dbReference type="Gene3D" id="3.40.50.880">
    <property type="match status" value="1"/>
</dbReference>
<dbReference type="Proteomes" id="UP000501534">
    <property type="component" value="Chromosome"/>
</dbReference>
<dbReference type="SUPFAM" id="SSF46689">
    <property type="entry name" value="Homeodomain-like"/>
    <property type="match status" value="2"/>
</dbReference>
<accession>A0A6M4GZI1</accession>
<reference evidence="4 5" key="1">
    <citation type="submission" date="2020-04" db="EMBL/GenBank/DDBJ databases">
        <title>Usitatibacter rugosus gen. nov., sp. nov. and Usitatibacter palustris sp. nov., novel members of Usitatibacteraceae fam. nov. within the order Nitrosomonadales isolated from soil.</title>
        <authorList>
            <person name="Huber K.J."/>
            <person name="Neumann-Schaal M."/>
            <person name="Geppert A."/>
            <person name="Luckner M."/>
            <person name="Wanner G."/>
            <person name="Overmann J."/>
        </authorList>
    </citation>
    <scope>NUCLEOTIDE SEQUENCE [LARGE SCALE GENOMIC DNA]</scope>
    <source>
        <strain evidence="4 5">0125_3</strain>
    </source>
</reference>
<dbReference type="PANTHER" id="PTHR43130:SF3">
    <property type="entry name" value="HTH-TYPE TRANSCRIPTIONAL REGULATOR RV1931C"/>
    <property type="match status" value="1"/>
</dbReference>
<dbReference type="Pfam" id="PF01965">
    <property type="entry name" value="DJ-1_PfpI"/>
    <property type="match status" value="1"/>
</dbReference>
<dbReference type="AlphaFoldDB" id="A0A6M4GZI1"/>
<dbReference type="RefSeq" id="WP_171091864.1">
    <property type="nucleotide sequence ID" value="NZ_CP053069.1"/>
</dbReference>
<dbReference type="GO" id="GO:0043565">
    <property type="term" value="F:sequence-specific DNA binding"/>
    <property type="evidence" value="ECO:0007669"/>
    <property type="project" value="InterPro"/>
</dbReference>
<keyword evidence="2" id="KW-0804">Transcription</keyword>
<dbReference type="PANTHER" id="PTHR43130">
    <property type="entry name" value="ARAC-FAMILY TRANSCRIPTIONAL REGULATOR"/>
    <property type="match status" value="1"/>
</dbReference>
<protein>
    <submittedName>
        <fullName evidence="4">HTH-type transcriptional regulator CdhR</fullName>
    </submittedName>
</protein>
<keyword evidence="5" id="KW-1185">Reference proteome</keyword>
<evidence type="ECO:0000256" key="2">
    <source>
        <dbReference type="ARBA" id="ARBA00023163"/>
    </source>
</evidence>
<dbReference type="Pfam" id="PF12833">
    <property type="entry name" value="HTH_18"/>
    <property type="match status" value="1"/>
</dbReference>
<organism evidence="4 5">
    <name type="scientific">Usitatibacter rugosus</name>
    <dbReference type="NCBI Taxonomy" id="2732067"/>
    <lineage>
        <taxon>Bacteria</taxon>
        <taxon>Pseudomonadati</taxon>
        <taxon>Pseudomonadota</taxon>
        <taxon>Betaproteobacteria</taxon>
        <taxon>Nitrosomonadales</taxon>
        <taxon>Usitatibacteraceae</taxon>
        <taxon>Usitatibacter</taxon>
    </lineage>
</organism>
<feature type="domain" description="HTH araC/xylS-type" evidence="3">
    <location>
        <begin position="228"/>
        <end position="326"/>
    </location>
</feature>
<dbReference type="PROSITE" id="PS01124">
    <property type="entry name" value="HTH_ARAC_FAMILY_2"/>
    <property type="match status" value="1"/>
</dbReference>
<proteinExistence type="predicted"/>
<sequence length="328" mass="35681">MARQDPRLVTLVAFPGVQVLNVAGPMEMLRGAWSAVRSLRPGSFSEPPYATRVVAASLDPVTSSCGLAIVADATFASAASDMDTLVVAGGEVENALADPALMEFVRSAAARARRVVALGAGTFVLAKAGLLDGKRATTHWRHRDTLATDYPAIHVERDLVFVKDGNVYTCAGIAAAMDLAAALIEEDIGRDVAVAVARDKVMWMKRPGDEPQVSAQLAAQSVSHPQLAPLLEWLLRSTGEEISVQRMAERAAMSERTLTRLFQKELGTSPAKFVEHARVEMARRLLEESNLRLDAIARRCGFGSEDHMRRTFYRTFGMSPREYQGTNK</sequence>
<keyword evidence="1" id="KW-0805">Transcription regulation</keyword>
<evidence type="ECO:0000256" key="1">
    <source>
        <dbReference type="ARBA" id="ARBA00023015"/>
    </source>
</evidence>